<keyword evidence="3" id="KW-0418">Kinase</keyword>
<gene>
    <name evidence="3" type="ORF">OCTVUL_1B008729</name>
</gene>
<dbReference type="EMBL" id="OX597814">
    <property type="protein sequence ID" value="CAI9715177.1"/>
    <property type="molecule type" value="Genomic_DNA"/>
</dbReference>
<dbReference type="PROSITE" id="PS50222">
    <property type="entry name" value="EF_HAND_2"/>
    <property type="match status" value="1"/>
</dbReference>
<accession>A0AA36EW40</accession>
<dbReference type="GO" id="GO:0005509">
    <property type="term" value="F:calcium ion binding"/>
    <property type="evidence" value="ECO:0007669"/>
    <property type="project" value="InterPro"/>
</dbReference>
<dbReference type="Proteomes" id="UP001162480">
    <property type="component" value="Chromosome 1"/>
</dbReference>
<dbReference type="PROSITE" id="PS00018">
    <property type="entry name" value="EF_HAND_1"/>
    <property type="match status" value="1"/>
</dbReference>
<organism evidence="3 4">
    <name type="scientific">Octopus vulgaris</name>
    <name type="common">Common octopus</name>
    <dbReference type="NCBI Taxonomy" id="6645"/>
    <lineage>
        <taxon>Eukaryota</taxon>
        <taxon>Metazoa</taxon>
        <taxon>Spiralia</taxon>
        <taxon>Lophotrochozoa</taxon>
        <taxon>Mollusca</taxon>
        <taxon>Cephalopoda</taxon>
        <taxon>Coleoidea</taxon>
        <taxon>Octopodiformes</taxon>
        <taxon>Octopoda</taxon>
        <taxon>Incirrata</taxon>
        <taxon>Octopodidae</taxon>
        <taxon>Octopus</taxon>
    </lineage>
</organism>
<dbReference type="InterPro" id="IPR011992">
    <property type="entry name" value="EF-hand-dom_pair"/>
</dbReference>
<evidence type="ECO:0000259" key="2">
    <source>
        <dbReference type="PROSITE" id="PS50222"/>
    </source>
</evidence>
<reference evidence="3" key="1">
    <citation type="submission" date="2023-08" db="EMBL/GenBank/DDBJ databases">
        <authorList>
            <person name="Alioto T."/>
            <person name="Alioto T."/>
            <person name="Gomez Garrido J."/>
        </authorList>
    </citation>
    <scope>NUCLEOTIDE SEQUENCE</scope>
</reference>
<sequence>MPGFGDCDKTGDGLCLDEFVDYLEKEHRVKISKEIARGVFQDIDDRKVDDNRITWAEWEEFQKATPFNQVKKKDLMKEFDDADKDGSGKLTSCEMMQKLQSKGYSRQDVTDIIKSIDLNNDSEISRNEWEKVVDEIIANTN</sequence>
<evidence type="ECO:0000256" key="1">
    <source>
        <dbReference type="ARBA" id="ARBA00022837"/>
    </source>
</evidence>
<dbReference type="InterPro" id="IPR002048">
    <property type="entry name" value="EF_hand_dom"/>
</dbReference>
<dbReference type="GO" id="GO:0016301">
    <property type="term" value="F:kinase activity"/>
    <property type="evidence" value="ECO:0007669"/>
    <property type="project" value="UniProtKB-KW"/>
</dbReference>
<evidence type="ECO:0000313" key="3">
    <source>
        <dbReference type="EMBL" id="CAI9715177.1"/>
    </source>
</evidence>
<feature type="domain" description="EF-hand" evidence="2">
    <location>
        <begin position="70"/>
        <end position="105"/>
    </location>
</feature>
<dbReference type="SUPFAM" id="SSF47473">
    <property type="entry name" value="EF-hand"/>
    <property type="match status" value="1"/>
</dbReference>
<dbReference type="SMART" id="SM00054">
    <property type="entry name" value="EFh"/>
    <property type="match status" value="2"/>
</dbReference>
<name>A0AA36EW40_OCTVU</name>
<keyword evidence="1" id="KW-0106">Calcium</keyword>
<proteinExistence type="predicted"/>
<dbReference type="AlphaFoldDB" id="A0AA36EW40"/>
<dbReference type="Gene3D" id="1.10.238.10">
    <property type="entry name" value="EF-hand"/>
    <property type="match status" value="1"/>
</dbReference>
<dbReference type="Pfam" id="PF13499">
    <property type="entry name" value="EF-hand_7"/>
    <property type="match status" value="1"/>
</dbReference>
<dbReference type="InterPro" id="IPR018247">
    <property type="entry name" value="EF_Hand_1_Ca_BS"/>
</dbReference>
<keyword evidence="3" id="KW-0808">Transferase</keyword>
<evidence type="ECO:0000313" key="4">
    <source>
        <dbReference type="Proteomes" id="UP001162480"/>
    </source>
</evidence>
<keyword evidence="4" id="KW-1185">Reference proteome</keyword>
<protein>
    <submittedName>
        <fullName evidence="3">Calcium-dependent protein kinase 2</fullName>
    </submittedName>
</protein>